<gene>
    <name evidence="2" type="ORF">NCTC10418_03839</name>
</gene>
<reference evidence="2 3" key="1">
    <citation type="submission" date="2018-06" db="EMBL/GenBank/DDBJ databases">
        <authorList>
            <consortium name="Pathogen Informatics"/>
            <person name="Doyle S."/>
        </authorList>
    </citation>
    <scope>NUCLEOTIDE SEQUENCE [LARGE SCALE GENOMIC DNA]</scope>
    <source>
        <strain evidence="2 3">NCTC10418</strain>
    </source>
</reference>
<name>A0A376KUZ3_ECOLX</name>
<dbReference type="EMBL" id="UFZQ01000001">
    <property type="protein sequence ID" value="STE86202.1"/>
    <property type="molecule type" value="Genomic_DNA"/>
</dbReference>
<evidence type="ECO:0000313" key="2">
    <source>
        <dbReference type="EMBL" id="STE86202.1"/>
    </source>
</evidence>
<keyword evidence="1" id="KW-0812">Transmembrane</keyword>
<accession>A0A376KUZ3</accession>
<evidence type="ECO:0000313" key="3">
    <source>
        <dbReference type="Proteomes" id="UP000255460"/>
    </source>
</evidence>
<protein>
    <submittedName>
        <fullName evidence="2">Putative GGDEF domain protein</fullName>
    </submittedName>
</protein>
<organism evidence="2 3">
    <name type="scientific">Escherichia coli</name>
    <dbReference type="NCBI Taxonomy" id="562"/>
    <lineage>
        <taxon>Bacteria</taxon>
        <taxon>Pseudomonadati</taxon>
        <taxon>Pseudomonadota</taxon>
        <taxon>Gammaproteobacteria</taxon>
        <taxon>Enterobacterales</taxon>
        <taxon>Enterobacteriaceae</taxon>
        <taxon>Escherichia</taxon>
    </lineage>
</organism>
<proteinExistence type="predicted"/>
<dbReference type="Proteomes" id="UP000255460">
    <property type="component" value="Unassembled WGS sequence"/>
</dbReference>
<sequence>MHVHPISTFRLFQEGHLLRNSIAIFALTTLFYFIGAELRLVHELSLFSGR</sequence>
<dbReference type="AlphaFoldDB" id="A0A376KUZ3"/>
<keyword evidence="1" id="KW-1133">Transmembrane helix</keyword>
<keyword evidence="1" id="KW-0472">Membrane</keyword>
<feature type="transmembrane region" description="Helical" evidence="1">
    <location>
        <begin position="20"/>
        <end position="41"/>
    </location>
</feature>
<evidence type="ECO:0000256" key="1">
    <source>
        <dbReference type="SAM" id="Phobius"/>
    </source>
</evidence>